<dbReference type="Pfam" id="PF12937">
    <property type="entry name" value="F-box-like"/>
    <property type="match status" value="1"/>
</dbReference>
<dbReference type="Proteomes" id="UP001153620">
    <property type="component" value="Chromosome 4"/>
</dbReference>
<organism evidence="2 3">
    <name type="scientific">Chironomus riparius</name>
    <dbReference type="NCBI Taxonomy" id="315576"/>
    <lineage>
        <taxon>Eukaryota</taxon>
        <taxon>Metazoa</taxon>
        <taxon>Ecdysozoa</taxon>
        <taxon>Arthropoda</taxon>
        <taxon>Hexapoda</taxon>
        <taxon>Insecta</taxon>
        <taxon>Pterygota</taxon>
        <taxon>Neoptera</taxon>
        <taxon>Endopterygota</taxon>
        <taxon>Diptera</taxon>
        <taxon>Nematocera</taxon>
        <taxon>Chironomoidea</taxon>
        <taxon>Chironomidae</taxon>
        <taxon>Chironominae</taxon>
        <taxon>Chironomus</taxon>
    </lineage>
</organism>
<dbReference type="SUPFAM" id="SSF52047">
    <property type="entry name" value="RNI-like"/>
    <property type="match status" value="1"/>
</dbReference>
<dbReference type="AlphaFoldDB" id="A0A9N9WZ73"/>
<evidence type="ECO:0000313" key="2">
    <source>
        <dbReference type="EMBL" id="CAG9811516.1"/>
    </source>
</evidence>
<dbReference type="CDD" id="cd09917">
    <property type="entry name" value="F-box_SF"/>
    <property type="match status" value="1"/>
</dbReference>
<dbReference type="EMBL" id="OU895880">
    <property type="protein sequence ID" value="CAG9811516.1"/>
    <property type="molecule type" value="Genomic_DNA"/>
</dbReference>
<dbReference type="OrthoDB" id="9974792at2759"/>
<dbReference type="SMART" id="SM00256">
    <property type="entry name" value="FBOX"/>
    <property type="match status" value="1"/>
</dbReference>
<dbReference type="InterPro" id="IPR036047">
    <property type="entry name" value="F-box-like_dom_sf"/>
</dbReference>
<accession>A0A9N9WZ73</accession>
<feature type="domain" description="F-box" evidence="1">
    <location>
        <begin position="1"/>
        <end position="45"/>
    </location>
</feature>
<name>A0A9N9WZ73_9DIPT</name>
<gene>
    <name evidence="2" type="ORF">CHIRRI_LOCUS14324</name>
</gene>
<dbReference type="InterPro" id="IPR001810">
    <property type="entry name" value="F-box_dom"/>
</dbReference>
<dbReference type="InterPro" id="IPR032675">
    <property type="entry name" value="LRR_dom_sf"/>
</dbReference>
<evidence type="ECO:0000313" key="3">
    <source>
        <dbReference type="Proteomes" id="UP001153620"/>
    </source>
</evidence>
<evidence type="ECO:0000259" key="1">
    <source>
        <dbReference type="PROSITE" id="PS50181"/>
    </source>
</evidence>
<dbReference type="PROSITE" id="PS50181">
    <property type="entry name" value="FBOX"/>
    <property type="match status" value="1"/>
</dbReference>
<reference evidence="2" key="2">
    <citation type="submission" date="2022-10" db="EMBL/GenBank/DDBJ databases">
        <authorList>
            <consortium name="ENA_rothamsted_submissions"/>
            <consortium name="culmorum"/>
            <person name="King R."/>
        </authorList>
    </citation>
    <scope>NUCLEOTIDE SEQUENCE</scope>
</reference>
<sequence>MDQLPEDILIEIFLHLDNESMLNVMKTCSLFCNVFSTSSKLLLKFNLKVNPKNVNHLSALLDVPFKNITISDINTDDDLAQIHNFVKKFGNFVEIMNFKNIYIHKIELFLKVFGNFSNLKELIVEEGTVAASETGSIPLLPSLRSLTFKECCQNIFILFVQQSAVKKVKFYRNKISNTRYLFDNFLLMTAAMPNLNHAIINGFAASLFFNSENFTFKVQKFEATLLTGWWSVTEPRLNFLKSQQGVLKELTIHRLPYDDDGHDVLKFIIEEMKLDKFYLRKIPLILDGKKQEVKKLTVSEYEICSMFEMVRQYPIQYLRLMLTHTHIDEPAVCQVINPETDLFEDLQSLEVVDGSMQLYNFPRFLGLYKNCRNIKKLSISTNDDNINFVLRQCLPEMTQLIEVNLNVDVKKDLVMDMLEVVRKYVRNIEKFGIIGIFADDARKVFKENVQIIAI</sequence>
<dbReference type="SUPFAM" id="SSF81383">
    <property type="entry name" value="F-box domain"/>
    <property type="match status" value="1"/>
</dbReference>
<reference evidence="2" key="1">
    <citation type="submission" date="2022-01" db="EMBL/GenBank/DDBJ databases">
        <authorList>
            <person name="King R."/>
        </authorList>
    </citation>
    <scope>NUCLEOTIDE SEQUENCE</scope>
</reference>
<dbReference type="Gene3D" id="3.80.10.10">
    <property type="entry name" value="Ribonuclease Inhibitor"/>
    <property type="match status" value="1"/>
</dbReference>
<proteinExistence type="predicted"/>
<keyword evidence="3" id="KW-1185">Reference proteome</keyword>
<protein>
    <recommendedName>
        <fullName evidence="1">F-box domain-containing protein</fullName>
    </recommendedName>
</protein>